<keyword evidence="1" id="KW-0732">Signal</keyword>
<dbReference type="RefSeq" id="WP_002715270.1">
    <property type="nucleotide sequence ID" value="NZ_UFSI01000001.1"/>
</dbReference>
<protein>
    <recommendedName>
        <fullName evidence="4">Cysteine rich repeat</fullName>
    </recommendedName>
</protein>
<feature type="chain" id="PRO_5017045727" description="Cysteine rich repeat" evidence="1">
    <location>
        <begin position="24"/>
        <end position="140"/>
    </location>
</feature>
<gene>
    <name evidence="2" type="ORF">NCTC12722_01633</name>
</gene>
<sequence length="140" mass="14838">MRKIVAFNVLLIGMAFAPFSAMAAEQCPVTDAAITKAGGYMLAVEAAVSAAPDCERAYKTLEICQLGSSGDNALSEIVRAKCEPLFLGKARAGMKAAYRKKLAGCENIAKKNEGTMYLGLAAVCQARAARDFARKQAKAR</sequence>
<dbReference type="EMBL" id="UIGB01000001">
    <property type="protein sequence ID" value="SUU84443.1"/>
    <property type="molecule type" value="Genomic_DNA"/>
</dbReference>
<evidence type="ECO:0008006" key="4">
    <source>
        <dbReference type="Google" id="ProtNLM"/>
    </source>
</evidence>
<evidence type="ECO:0000313" key="3">
    <source>
        <dbReference type="Proteomes" id="UP000254343"/>
    </source>
</evidence>
<evidence type="ECO:0000256" key="1">
    <source>
        <dbReference type="SAM" id="SignalP"/>
    </source>
</evidence>
<organism evidence="2 3">
    <name type="scientific">Afipia felis</name>
    <name type="common">Cat scratch disease bacillus</name>
    <dbReference type="NCBI Taxonomy" id="1035"/>
    <lineage>
        <taxon>Bacteria</taxon>
        <taxon>Pseudomonadati</taxon>
        <taxon>Pseudomonadota</taxon>
        <taxon>Alphaproteobacteria</taxon>
        <taxon>Hyphomicrobiales</taxon>
        <taxon>Nitrobacteraceae</taxon>
        <taxon>Afipia</taxon>
    </lineage>
</organism>
<reference evidence="2 3" key="1">
    <citation type="submission" date="2018-06" db="EMBL/GenBank/DDBJ databases">
        <authorList>
            <consortium name="Pathogen Informatics"/>
            <person name="Doyle S."/>
        </authorList>
    </citation>
    <scope>NUCLEOTIDE SEQUENCE [LARGE SCALE GENOMIC DNA]</scope>
    <source>
        <strain evidence="2 3">NCTC12722</strain>
    </source>
</reference>
<proteinExistence type="predicted"/>
<dbReference type="OrthoDB" id="8265261at2"/>
<dbReference type="Proteomes" id="UP000254343">
    <property type="component" value="Unassembled WGS sequence"/>
</dbReference>
<accession>A0A380W7J3</accession>
<name>A0A380W7J3_AFIFE</name>
<dbReference type="AlphaFoldDB" id="A0A380W7J3"/>
<evidence type="ECO:0000313" key="2">
    <source>
        <dbReference type="EMBL" id="SUU84443.1"/>
    </source>
</evidence>
<feature type="signal peptide" evidence="1">
    <location>
        <begin position="1"/>
        <end position="23"/>
    </location>
</feature>